<evidence type="ECO:0000313" key="3">
    <source>
        <dbReference type="EMBL" id="SDU53431.1"/>
    </source>
</evidence>
<name>A0A1H2JB86_9ACTN</name>
<proteinExistence type="predicted"/>
<keyword evidence="2" id="KW-1133">Transmembrane helix</keyword>
<feature type="compositionally biased region" description="Basic and acidic residues" evidence="1">
    <location>
        <begin position="27"/>
        <end position="36"/>
    </location>
</feature>
<protein>
    <recommendedName>
        <fullName evidence="5">DUF3017 domain-containing protein</fullName>
    </recommendedName>
</protein>
<gene>
    <name evidence="3" type="ORF">SAMN04488548_1341917</name>
</gene>
<feature type="region of interest" description="Disordered" evidence="1">
    <location>
        <begin position="1"/>
        <end position="39"/>
    </location>
</feature>
<accession>A0A1H2JB86</accession>
<dbReference type="AlphaFoldDB" id="A0A1H2JB86"/>
<organism evidence="3 4">
    <name type="scientific">Gordonia westfalica</name>
    <dbReference type="NCBI Taxonomy" id="158898"/>
    <lineage>
        <taxon>Bacteria</taxon>
        <taxon>Bacillati</taxon>
        <taxon>Actinomycetota</taxon>
        <taxon>Actinomycetes</taxon>
        <taxon>Mycobacteriales</taxon>
        <taxon>Gordoniaceae</taxon>
        <taxon>Gordonia</taxon>
    </lineage>
</organism>
<sequence>MSPDEPHAGPSPADLPSSDPNRPRPLPVDDGRHDAEPAPEQVQGLRAVLVQIPYLLVMLGVLAAALLVMFDRWRRGSFVFGAALLVGALLRAFIPSSRAGLLQVRGKLFDVSVMATVGGVMLWLATSIDSLGTD</sequence>
<evidence type="ECO:0000256" key="1">
    <source>
        <dbReference type="SAM" id="MobiDB-lite"/>
    </source>
</evidence>
<dbReference type="Proteomes" id="UP000183180">
    <property type="component" value="Unassembled WGS sequence"/>
</dbReference>
<evidence type="ECO:0008006" key="5">
    <source>
        <dbReference type="Google" id="ProtNLM"/>
    </source>
</evidence>
<keyword evidence="2" id="KW-0812">Transmembrane</keyword>
<evidence type="ECO:0000313" key="4">
    <source>
        <dbReference type="Proteomes" id="UP000183180"/>
    </source>
</evidence>
<feature type="transmembrane region" description="Helical" evidence="2">
    <location>
        <begin position="106"/>
        <end position="125"/>
    </location>
</feature>
<feature type="transmembrane region" description="Helical" evidence="2">
    <location>
        <begin position="76"/>
        <end position="94"/>
    </location>
</feature>
<reference evidence="3 4" key="1">
    <citation type="submission" date="2016-10" db="EMBL/GenBank/DDBJ databases">
        <authorList>
            <person name="de Groot N.N."/>
        </authorList>
    </citation>
    <scope>NUCLEOTIDE SEQUENCE [LARGE SCALE GENOMIC DNA]</scope>
    <source>
        <strain evidence="3 4">DSM 44215</strain>
    </source>
</reference>
<dbReference type="Pfam" id="PF11222">
    <property type="entry name" value="DUF3017"/>
    <property type="match status" value="1"/>
</dbReference>
<dbReference type="InterPro" id="IPR021385">
    <property type="entry name" value="DUF3017"/>
</dbReference>
<dbReference type="EMBL" id="FNLM01000034">
    <property type="protein sequence ID" value="SDU53431.1"/>
    <property type="molecule type" value="Genomic_DNA"/>
</dbReference>
<keyword evidence="2" id="KW-0472">Membrane</keyword>
<evidence type="ECO:0000256" key="2">
    <source>
        <dbReference type="SAM" id="Phobius"/>
    </source>
</evidence>
<dbReference type="STRING" id="158898.SAMN04488548_1341917"/>
<feature type="transmembrane region" description="Helical" evidence="2">
    <location>
        <begin position="52"/>
        <end position="70"/>
    </location>
</feature>